<feature type="region of interest" description="Disordered" evidence="5">
    <location>
        <begin position="1"/>
        <end position="27"/>
    </location>
</feature>
<evidence type="ECO:0000259" key="7">
    <source>
        <dbReference type="SMART" id="SM01332"/>
    </source>
</evidence>
<gene>
    <name evidence="8" type="ORF">DGUA_6G007313</name>
</gene>
<evidence type="ECO:0000256" key="1">
    <source>
        <dbReference type="ARBA" id="ARBA00022618"/>
    </source>
</evidence>
<dbReference type="EMBL" id="OUUW01000002">
    <property type="protein sequence ID" value="SPP76738.1"/>
    <property type="molecule type" value="Genomic_DNA"/>
</dbReference>
<dbReference type="InterPro" id="IPR004367">
    <property type="entry name" value="Cyclin_C-dom"/>
</dbReference>
<dbReference type="CDD" id="cd20504">
    <property type="entry name" value="CYCLIN_CCNA_rpt1"/>
    <property type="match status" value="1"/>
</dbReference>
<name>A0A3B0K055_DROGU</name>
<organism evidence="8 9">
    <name type="scientific">Drosophila guanche</name>
    <name type="common">Fruit fly</name>
    <dbReference type="NCBI Taxonomy" id="7266"/>
    <lineage>
        <taxon>Eukaryota</taxon>
        <taxon>Metazoa</taxon>
        <taxon>Ecdysozoa</taxon>
        <taxon>Arthropoda</taxon>
        <taxon>Hexapoda</taxon>
        <taxon>Insecta</taxon>
        <taxon>Pterygota</taxon>
        <taxon>Neoptera</taxon>
        <taxon>Endopterygota</taxon>
        <taxon>Diptera</taxon>
        <taxon>Brachycera</taxon>
        <taxon>Muscomorpha</taxon>
        <taxon>Ephydroidea</taxon>
        <taxon>Drosophilidae</taxon>
        <taxon>Drosophila</taxon>
        <taxon>Sophophora</taxon>
    </lineage>
</organism>
<evidence type="ECO:0000256" key="4">
    <source>
        <dbReference type="RuleBase" id="RU000383"/>
    </source>
</evidence>
<dbReference type="SMART" id="SM00385">
    <property type="entry name" value="CYCLIN"/>
    <property type="match status" value="2"/>
</dbReference>
<feature type="domain" description="Cyclin C-terminal" evidence="7">
    <location>
        <begin position="358"/>
        <end position="475"/>
    </location>
</feature>
<dbReference type="AlphaFoldDB" id="A0A3B0K055"/>
<dbReference type="InterPro" id="IPR006671">
    <property type="entry name" value="Cyclin_N"/>
</dbReference>
<evidence type="ECO:0000256" key="3">
    <source>
        <dbReference type="ARBA" id="ARBA00023306"/>
    </source>
</evidence>
<keyword evidence="1" id="KW-0132">Cell division</keyword>
<evidence type="ECO:0000313" key="9">
    <source>
        <dbReference type="Proteomes" id="UP000268350"/>
    </source>
</evidence>
<dbReference type="Pfam" id="PF02984">
    <property type="entry name" value="Cyclin_C"/>
    <property type="match status" value="1"/>
</dbReference>
<dbReference type="FunFam" id="1.10.472.10:FF:000001">
    <property type="entry name" value="G2/mitotic-specific cyclin"/>
    <property type="match status" value="1"/>
</dbReference>
<dbReference type="SUPFAM" id="SSF47954">
    <property type="entry name" value="Cyclin-like"/>
    <property type="match status" value="2"/>
</dbReference>
<dbReference type="GO" id="GO:0051301">
    <property type="term" value="P:cell division"/>
    <property type="evidence" value="ECO:0007669"/>
    <property type="project" value="UniProtKB-KW"/>
</dbReference>
<dbReference type="PROSITE" id="PS00292">
    <property type="entry name" value="CYCLINS"/>
    <property type="match status" value="1"/>
</dbReference>
<dbReference type="PANTHER" id="PTHR10177">
    <property type="entry name" value="CYCLINS"/>
    <property type="match status" value="1"/>
</dbReference>
<protein>
    <submittedName>
        <fullName evidence="8">Blast:NADH-cytochrome b5 reductase 3</fullName>
    </submittedName>
</protein>
<dbReference type="Pfam" id="PF00134">
    <property type="entry name" value="Cyclin_N"/>
    <property type="match status" value="1"/>
</dbReference>
<dbReference type="InterPro" id="IPR048258">
    <property type="entry name" value="Cyclins_cyclin-box"/>
</dbReference>
<keyword evidence="2 4" id="KW-0195">Cyclin</keyword>
<dbReference type="OMA" id="RANPRYM"/>
<dbReference type="STRING" id="7266.A0A3B0K055"/>
<comment type="similarity">
    <text evidence="4">Belongs to the cyclin family.</text>
</comment>
<dbReference type="GO" id="GO:0000278">
    <property type="term" value="P:mitotic cell cycle"/>
    <property type="evidence" value="ECO:0007669"/>
    <property type="project" value="UniProtKB-ARBA"/>
</dbReference>
<evidence type="ECO:0000256" key="2">
    <source>
        <dbReference type="ARBA" id="ARBA00023127"/>
    </source>
</evidence>
<dbReference type="Gene3D" id="1.10.472.10">
    <property type="entry name" value="Cyclin-like"/>
    <property type="match status" value="2"/>
</dbReference>
<sequence length="512" mass="58033">MASFQILHDLNNKENPGKSGPGVLKEKNMGASKQPLAVIGGGGKEKIALGPRTNFAVLNSNNNNGNVQRVQAAPSGKVQFFRDVKNINTDENTDYAGLAVKKSNVVPVVEQFKTFSVYEDNIDTQVVPPGAVKSQCSAADKENQHDAKYNAVSKEFSIQHEYDLQGTPMSVTDVMSPMSVDRSIIEVSSSTDDGPSQGTQFGAVPCVQAKELPPRNDRQRFFEVVQYQMDILKNFHESEKKRRPKREYMRKQKDINYNMRSILVDWLVEVSEEYKLDTETLYLSVSYLDRFLSQMAVVRPKLQLVGTAAMYIASKYEEIYPPDVGEFVFLTDDSYTKSQVLRMEQVILKTLSFDLCTPTAYVFINTYAVMCDMPEKLKSLTLFLCELALMQGEPYLEYLPSLTSAAALAMSRHILGMEIWTPHLEEITTYKLEDLKTVVLELCQTHNTSKELNTQAIREKYNREKYKKVASIETIQLTEKDFDQLLQGYIAKQKQEEADINSASEVNLFYKF</sequence>
<dbReference type="OrthoDB" id="5590282at2759"/>
<dbReference type="GO" id="GO:0005634">
    <property type="term" value="C:nucleus"/>
    <property type="evidence" value="ECO:0007669"/>
    <property type="project" value="UniProtKB-ARBA"/>
</dbReference>
<dbReference type="SMART" id="SM01332">
    <property type="entry name" value="Cyclin_C"/>
    <property type="match status" value="1"/>
</dbReference>
<dbReference type="Proteomes" id="UP000268350">
    <property type="component" value="Unassembled WGS sequence"/>
</dbReference>
<keyword evidence="9" id="KW-1185">Reference proteome</keyword>
<dbReference type="InterPro" id="IPR036915">
    <property type="entry name" value="Cyclin-like_sf"/>
</dbReference>
<proteinExistence type="inferred from homology"/>
<accession>A0A3B0K055</accession>
<reference evidence="9" key="1">
    <citation type="submission" date="2018-01" db="EMBL/GenBank/DDBJ databases">
        <authorList>
            <person name="Alioto T."/>
            <person name="Alioto T."/>
        </authorList>
    </citation>
    <scope>NUCLEOTIDE SEQUENCE [LARGE SCALE GENOMIC DNA]</scope>
</reference>
<evidence type="ECO:0000259" key="6">
    <source>
        <dbReference type="SMART" id="SM00385"/>
    </source>
</evidence>
<evidence type="ECO:0000313" key="8">
    <source>
        <dbReference type="EMBL" id="SPP76738.1"/>
    </source>
</evidence>
<feature type="domain" description="Cyclin-like" evidence="6">
    <location>
        <begin position="265"/>
        <end position="349"/>
    </location>
</feature>
<dbReference type="InterPro" id="IPR013763">
    <property type="entry name" value="Cyclin-like_dom"/>
</dbReference>
<evidence type="ECO:0000256" key="5">
    <source>
        <dbReference type="SAM" id="MobiDB-lite"/>
    </source>
</evidence>
<feature type="domain" description="Cyclin-like" evidence="6">
    <location>
        <begin position="362"/>
        <end position="444"/>
    </location>
</feature>
<keyword evidence="3" id="KW-0131">Cell cycle</keyword>
<dbReference type="InterPro" id="IPR039361">
    <property type="entry name" value="Cyclin"/>
</dbReference>